<accession>A0A2I2GGG8</accession>
<feature type="domain" description="3-hydroxyacyl-CoA dehydrogenase C-terminal" evidence="1">
    <location>
        <begin position="39"/>
        <end position="133"/>
    </location>
</feature>
<dbReference type="PANTHER" id="PTHR48075:SF3">
    <property type="entry name" value="3-HYDROXYACYL-COA DEHYDROGENASE"/>
    <property type="match status" value="1"/>
</dbReference>
<dbReference type="OrthoDB" id="5958943at2759"/>
<evidence type="ECO:0000259" key="1">
    <source>
        <dbReference type="Pfam" id="PF00725"/>
    </source>
</evidence>
<comment type="caution">
    <text evidence="2">The sequence shown here is derived from an EMBL/GenBank/DDBJ whole genome shotgun (WGS) entry which is preliminary data.</text>
</comment>
<dbReference type="AlphaFoldDB" id="A0A2I2GGG8"/>
<dbReference type="GeneID" id="36560578"/>
<dbReference type="GO" id="GO:0016616">
    <property type="term" value="F:oxidoreductase activity, acting on the CH-OH group of donors, NAD or NADP as acceptor"/>
    <property type="evidence" value="ECO:0007669"/>
    <property type="project" value="InterPro"/>
</dbReference>
<dbReference type="SUPFAM" id="SSF48179">
    <property type="entry name" value="6-phosphogluconate dehydrogenase C-terminal domain-like"/>
    <property type="match status" value="1"/>
</dbReference>
<evidence type="ECO:0000313" key="2">
    <source>
        <dbReference type="EMBL" id="PLB51972.1"/>
    </source>
</evidence>
<name>A0A2I2GGG8_9EURO</name>
<dbReference type="InterPro" id="IPR006108">
    <property type="entry name" value="3HC_DH_C"/>
</dbReference>
<dbReference type="PANTHER" id="PTHR48075">
    <property type="entry name" value="3-HYDROXYACYL-COA DEHYDROGENASE FAMILY PROTEIN"/>
    <property type="match status" value="1"/>
</dbReference>
<organism evidence="2 3">
    <name type="scientific">Aspergillus steynii IBT 23096</name>
    <dbReference type="NCBI Taxonomy" id="1392250"/>
    <lineage>
        <taxon>Eukaryota</taxon>
        <taxon>Fungi</taxon>
        <taxon>Dikarya</taxon>
        <taxon>Ascomycota</taxon>
        <taxon>Pezizomycotina</taxon>
        <taxon>Eurotiomycetes</taxon>
        <taxon>Eurotiomycetidae</taxon>
        <taxon>Eurotiales</taxon>
        <taxon>Aspergillaceae</taxon>
        <taxon>Aspergillus</taxon>
        <taxon>Aspergillus subgen. Circumdati</taxon>
    </lineage>
</organism>
<dbReference type="VEuPathDB" id="FungiDB:P170DRAFT_471891"/>
<dbReference type="GO" id="GO:0006631">
    <property type="term" value="P:fatty acid metabolic process"/>
    <property type="evidence" value="ECO:0007669"/>
    <property type="project" value="InterPro"/>
</dbReference>
<dbReference type="InterPro" id="IPR008927">
    <property type="entry name" value="6-PGluconate_DH-like_C_sf"/>
</dbReference>
<proteinExistence type="predicted"/>
<keyword evidence="3" id="KW-1185">Reference proteome</keyword>
<sequence>MIVELMTCGDTDPDVMVFMKSRQEEIRTIPYVVRRESSGFIINRIWAAIKRETLSVLAEGVSTPAEIDELWGSVVESTRPGPCRMMDEAGLDTVAAIEENYINERGLPSIYTTDYLRDSYLSRGKLGAKCHQGGFYPPEREMALHSSKSLEDSCGQTVVLPGMTGSQSRF</sequence>
<dbReference type="Gene3D" id="1.10.1040.10">
    <property type="entry name" value="N-(1-d-carboxylethyl)-l-norvaline Dehydrogenase, domain 2"/>
    <property type="match status" value="1"/>
</dbReference>
<dbReference type="STRING" id="1392250.A0A2I2GGG8"/>
<evidence type="ECO:0000313" key="3">
    <source>
        <dbReference type="Proteomes" id="UP000234275"/>
    </source>
</evidence>
<gene>
    <name evidence="2" type="ORF">P170DRAFT_471891</name>
</gene>
<dbReference type="Pfam" id="PF00725">
    <property type="entry name" value="3HCDH"/>
    <property type="match status" value="1"/>
</dbReference>
<protein>
    <submittedName>
        <fullName evidence="2">6-phosphogluconate dehydrogenase C-terminal domain-like protein</fullName>
    </submittedName>
</protein>
<dbReference type="Proteomes" id="UP000234275">
    <property type="component" value="Unassembled WGS sequence"/>
</dbReference>
<dbReference type="EMBL" id="MSFO01000002">
    <property type="protein sequence ID" value="PLB51972.1"/>
    <property type="molecule type" value="Genomic_DNA"/>
</dbReference>
<dbReference type="InterPro" id="IPR013328">
    <property type="entry name" value="6PGD_dom2"/>
</dbReference>
<reference evidence="2 3" key="1">
    <citation type="submission" date="2016-12" db="EMBL/GenBank/DDBJ databases">
        <title>The genomes of Aspergillus section Nigri reveals drivers in fungal speciation.</title>
        <authorList>
            <consortium name="DOE Joint Genome Institute"/>
            <person name="Vesth T.C."/>
            <person name="Nybo J."/>
            <person name="Theobald S."/>
            <person name="Brandl J."/>
            <person name="Frisvad J.C."/>
            <person name="Nielsen K.F."/>
            <person name="Lyhne E.K."/>
            <person name="Kogle M.E."/>
            <person name="Kuo A."/>
            <person name="Riley R."/>
            <person name="Clum A."/>
            <person name="Nolan M."/>
            <person name="Lipzen A."/>
            <person name="Salamov A."/>
            <person name="Henrissat B."/>
            <person name="Wiebenga A."/>
            <person name="De Vries R.P."/>
            <person name="Grigoriev I.V."/>
            <person name="Mortensen U.H."/>
            <person name="Andersen M.R."/>
            <person name="Baker S.E."/>
        </authorList>
    </citation>
    <scope>NUCLEOTIDE SEQUENCE [LARGE SCALE GENOMIC DNA]</scope>
    <source>
        <strain evidence="2 3">IBT 23096</strain>
    </source>
</reference>
<dbReference type="RefSeq" id="XP_024707274.1">
    <property type="nucleotide sequence ID" value="XM_024852880.1"/>
</dbReference>